<organism evidence="9 10">
    <name type="scientific">Clonorchis sinensis</name>
    <name type="common">Chinese liver fluke</name>
    <dbReference type="NCBI Taxonomy" id="79923"/>
    <lineage>
        <taxon>Eukaryota</taxon>
        <taxon>Metazoa</taxon>
        <taxon>Spiralia</taxon>
        <taxon>Lophotrochozoa</taxon>
        <taxon>Platyhelminthes</taxon>
        <taxon>Trematoda</taxon>
        <taxon>Digenea</taxon>
        <taxon>Opisthorchiida</taxon>
        <taxon>Opisthorchiata</taxon>
        <taxon>Opisthorchiidae</taxon>
        <taxon>Clonorchis</taxon>
    </lineage>
</organism>
<dbReference type="GO" id="GO:0006228">
    <property type="term" value="P:UTP biosynthetic process"/>
    <property type="evidence" value="ECO:0007669"/>
    <property type="project" value="InterPro"/>
</dbReference>
<keyword evidence="2" id="KW-0808">Transferase</keyword>
<keyword evidence="4 9" id="KW-0418">Kinase</keyword>
<evidence type="ECO:0000313" key="10">
    <source>
        <dbReference type="Proteomes" id="UP000008909"/>
    </source>
</evidence>
<dbReference type="GO" id="GO:0006241">
    <property type="term" value="P:CTP biosynthetic process"/>
    <property type="evidence" value="ECO:0007669"/>
    <property type="project" value="InterPro"/>
</dbReference>
<dbReference type="GO" id="GO:0004550">
    <property type="term" value="F:nucleoside diphosphate kinase activity"/>
    <property type="evidence" value="ECO:0007669"/>
    <property type="project" value="InterPro"/>
</dbReference>
<keyword evidence="10" id="KW-1185">Reference proteome</keyword>
<dbReference type="Proteomes" id="UP000008909">
    <property type="component" value="Unassembled WGS sequence"/>
</dbReference>
<dbReference type="Gene3D" id="3.30.70.141">
    <property type="entry name" value="Nucleoside diphosphate kinase-like domain"/>
    <property type="match status" value="1"/>
</dbReference>
<dbReference type="PANTHER" id="PTHR46161">
    <property type="entry name" value="NUCLEOSIDE DIPHOSPHATE KINASE"/>
    <property type="match status" value="1"/>
</dbReference>
<dbReference type="InterPro" id="IPR001564">
    <property type="entry name" value="Nucleoside_diP_kinase"/>
</dbReference>
<dbReference type="PANTHER" id="PTHR46161:SF3">
    <property type="entry name" value="NUCLEOSIDE DIPHOSPHATE KINASE DDB_G0292928-RELATED"/>
    <property type="match status" value="1"/>
</dbReference>
<dbReference type="AlphaFoldDB" id="H2KR98"/>
<dbReference type="GO" id="GO:0005524">
    <property type="term" value="F:ATP binding"/>
    <property type="evidence" value="ECO:0007669"/>
    <property type="project" value="UniProtKB-KW"/>
</dbReference>
<dbReference type="PROSITE" id="PS51374">
    <property type="entry name" value="NDPK_LIKE"/>
    <property type="match status" value="1"/>
</dbReference>
<evidence type="ECO:0000256" key="4">
    <source>
        <dbReference type="ARBA" id="ARBA00022777"/>
    </source>
</evidence>
<dbReference type="GO" id="GO:0006183">
    <property type="term" value="P:GTP biosynthetic process"/>
    <property type="evidence" value="ECO:0007669"/>
    <property type="project" value="InterPro"/>
</dbReference>
<evidence type="ECO:0000256" key="1">
    <source>
        <dbReference type="ARBA" id="ARBA00008142"/>
    </source>
</evidence>
<evidence type="ECO:0000256" key="5">
    <source>
        <dbReference type="ARBA" id="ARBA00022840"/>
    </source>
</evidence>
<dbReference type="SUPFAM" id="SSF54919">
    <property type="entry name" value="Nucleoside diphosphate kinase, NDK"/>
    <property type="match status" value="1"/>
</dbReference>
<evidence type="ECO:0000256" key="3">
    <source>
        <dbReference type="ARBA" id="ARBA00022741"/>
    </source>
</evidence>
<dbReference type="SMART" id="SM00562">
    <property type="entry name" value="NDK"/>
    <property type="match status" value="1"/>
</dbReference>
<evidence type="ECO:0000256" key="2">
    <source>
        <dbReference type="ARBA" id="ARBA00022679"/>
    </source>
</evidence>
<keyword evidence="5" id="KW-0067">ATP-binding</keyword>
<accession>H2KR98</accession>
<gene>
    <name evidence="9" type="ORF">CLF_105754</name>
</gene>
<feature type="domain" description="Nucleoside diphosphate kinase-like" evidence="8">
    <location>
        <begin position="173"/>
        <end position="301"/>
    </location>
</feature>
<dbReference type="PRINTS" id="PR01243">
    <property type="entry name" value="NUCDPKINASE"/>
</dbReference>
<dbReference type="EMBL" id="DF143129">
    <property type="protein sequence ID" value="GAA27432.2"/>
    <property type="molecule type" value="Genomic_DNA"/>
</dbReference>
<evidence type="ECO:0000256" key="6">
    <source>
        <dbReference type="PROSITE-ProRule" id="PRU00706"/>
    </source>
</evidence>
<comment type="caution">
    <text evidence="6">Lacks conserved residue(s) required for the propagation of feature annotation.</text>
</comment>
<protein>
    <submittedName>
        <fullName evidence="9">Nucleoside-diphosphate kinase</fullName>
    </submittedName>
</protein>
<comment type="similarity">
    <text evidence="1 6 7">Belongs to the NDK family.</text>
</comment>
<evidence type="ECO:0000313" key="9">
    <source>
        <dbReference type="EMBL" id="GAA27432.2"/>
    </source>
</evidence>
<keyword evidence="3" id="KW-0547">Nucleotide-binding</keyword>
<dbReference type="InterPro" id="IPR034907">
    <property type="entry name" value="NDK-like_dom"/>
</dbReference>
<reference key="2">
    <citation type="submission" date="2011-10" db="EMBL/GenBank/DDBJ databases">
        <title>The genome and transcriptome sequence of Clonorchis sinensis provide insights into the carcinogenic liver fluke.</title>
        <authorList>
            <person name="Wang X."/>
            <person name="Huang Y."/>
            <person name="Chen W."/>
            <person name="Liu H."/>
            <person name="Guo L."/>
            <person name="Chen Y."/>
            <person name="Luo F."/>
            <person name="Zhou W."/>
            <person name="Sun J."/>
            <person name="Mao Q."/>
            <person name="Liang P."/>
            <person name="Zhou C."/>
            <person name="Tian Y."/>
            <person name="Men J."/>
            <person name="Lv X."/>
            <person name="Huang L."/>
            <person name="Zhou J."/>
            <person name="Hu Y."/>
            <person name="Li R."/>
            <person name="Zhang F."/>
            <person name="Lei H."/>
            <person name="Li X."/>
            <person name="Hu X."/>
            <person name="Liang C."/>
            <person name="Xu J."/>
            <person name="Wu Z."/>
            <person name="Yu X."/>
        </authorList>
    </citation>
    <scope>NUCLEOTIDE SEQUENCE</scope>
    <source>
        <strain>Henan</strain>
    </source>
</reference>
<evidence type="ECO:0000256" key="7">
    <source>
        <dbReference type="RuleBase" id="RU004011"/>
    </source>
</evidence>
<proteinExistence type="inferred from homology"/>
<reference evidence="9" key="1">
    <citation type="journal article" date="2011" name="Genome Biol.">
        <title>The draft genome of the carcinogenic human liver fluke Clonorchis sinensis.</title>
        <authorList>
            <person name="Wang X."/>
            <person name="Chen W."/>
            <person name="Huang Y."/>
            <person name="Sun J."/>
            <person name="Men J."/>
            <person name="Liu H."/>
            <person name="Luo F."/>
            <person name="Guo L."/>
            <person name="Lv X."/>
            <person name="Deng C."/>
            <person name="Zhou C."/>
            <person name="Fan Y."/>
            <person name="Li X."/>
            <person name="Huang L."/>
            <person name="Hu Y."/>
            <person name="Liang C."/>
            <person name="Hu X."/>
            <person name="Xu J."/>
            <person name="Yu X."/>
        </authorList>
    </citation>
    <scope>NUCLEOTIDE SEQUENCE [LARGE SCALE GENOMIC DNA]</scope>
    <source>
        <strain evidence="9">Henan</strain>
    </source>
</reference>
<sequence>MSQSITTPNTTINRTGKLQSTEELDAIIDMLALSRDSPFDLDCSNLLKSEDVVEPDDDHSDTLAQLLRDYCEKLEGSSCPDPSSTAYPSYQQTTIECSDSQLKELEQLNERLTLSSEKFSSILDSSEPGTQPMVPRDRLPESKPIPFPDPTPLCQAVENLERLFAVHKRIAAGLERIVQYVEQRMREADLSILCQGVFRMSRSQAESFYGDHKGKFYYDRLVNHMVCGPIGVYVLRGVDAIARWRALLGPTKVYRAVVSEPDSLRGLLGLTDTRNGFHGSDSDATALREIQFFFPSLRINDPNPTRTIDSFSGSNKINGIV</sequence>
<evidence type="ECO:0000259" key="8">
    <source>
        <dbReference type="SMART" id="SM00562"/>
    </source>
</evidence>
<dbReference type="Pfam" id="PF00334">
    <property type="entry name" value="NDK"/>
    <property type="match status" value="1"/>
</dbReference>
<dbReference type="InterPro" id="IPR036850">
    <property type="entry name" value="NDK-like_dom_sf"/>
</dbReference>
<name>H2KR98_CLOSI</name>